<dbReference type="Proteomes" id="UP001201873">
    <property type="component" value="Unassembled WGS sequence"/>
</dbReference>
<name>A0ABT0JUA5_9ACTN</name>
<evidence type="ECO:0000313" key="1">
    <source>
        <dbReference type="EMBL" id="MCK9875137.1"/>
    </source>
</evidence>
<keyword evidence="2" id="KW-1185">Reference proteome</keyword>
<reference evidence="1 2" key="1">
    <citation type="submission" date="2022-04" db="EMBL/GenBank/DDBJ databases">
        <title>Genome diversity in the genus Frankia.</title>
        <authorList>
            <person name="Carlos-Shanley C."/>
            <person name="Hahn D."/>
        </authorList>
    </citation>
    <scope>NUCLEOTIDE SEQUENCE [LARGE SCALE GENOMIC DNA]</scope>
    <source>
        <strain evidence="1 2">Ag45/Mut15</strain>
    </source>
</reference>
<sequence>MILPACGRVAHRFDPELAVRIICWFPADDHVVLALIGFGKKAVGDVFHASAATRGEALVDAWLRQQGGTP</sequence>
<evidence type="ECO:0000313" key="2">
    <source>
        <dbReference type="Proteomes" id="UP001201873"/>
    </source>
</evidence>
<accession>A0ABT0JUA5</accession>
<dbReference type="RefSeq" id="WP_248823609.1">
    <property type="nucleotide sequence ID" value="NZ_JALKFT010000003.1"/>
</dbReference>
<dbReference type="EMBL" id="JALKFT010000003">
    <property type="protein sequence ID" value="MCK9875137.1"/>
    <property type="molecule type" value="Genomic_DNA"/>
</dbReference>
<proteinExistence type="predicted"/>
<comment type="caution">
    <text evidence="1">The sequence shown here is derived from an EMBL/GenBank/DDBJ whole genome shotgun (WGS) entry which is preliminary data.</text>
</comment>
<protein>
    <submittedName>
        <fullName evidence="1">Uncharacterized protein</fullName>
    </submittedName>
</protein>
<gene>
    <name evidence="1" type="ORF">MXD59_04955</name>
</gene>
<organism evidence="1 2">
    <name type="scientific">Frankia umida</name>
    <dbReference type="NCBI Taxonomy" id="573489"/>
    <lineage>
        <taxon>Bacteria</taxon>
        <taxon>Bacillati</taxon>
        <taxon>Actinomycetota</taxon>
        <taxon>Actinomycetes</taxon>
        <taxon>Frankiales</taxon>
        <taxon>Frankiaceae</taxon>
        <taxon>Frankia</taxon>
    </lineage>
</organism>